<dbReference type="PANTHER" id="PTHR39339:SF1">
    <property type="entry name" value="CHAD DOMAIN-CONTAINING PROTEIN"/>
    <property type="match status" value="1"/>
</dbReference>
<dbReference type="Pfam" id="PF05235">
    <property type="entry name" value="CHAD"/>
    <property type="match status" value="1"/>
</dbReference>
<dbReference type="SMART" id="SM00855">
    <property type="entry name" value="PGAM"/>
    <property type="match status" value="1"/>
</dbReference>
<gene>
    <name evidence="2" type="ORF">HZS81_03570</name>
</gene>
<reference evidence="2 3" key="1">
    <citation type="journal article" date="2015" name="Int. J. Syst. Evol. Microbiol.">
        <title>Halomonas salicampi sp. nov., a halotolerant and alkalitolerant bacterium isolated from a saltern soil.</title>
        <authorList>
            <person name="Lee J.C."/>
            <person name="Kim Y.S."/>
            <person name="Yun B.S."/>
            <person name="Whang K.S."/>
        </authorList>
    </citation>
    <scope>NUCLEOTIDE SEQUENCE [LARGE SCALE GENOMIC DNA]</scope>
    <source>
        <strain evidence="2 3">BH103</strain>
    </source>
</reference>
<dbReference type="AlphaFoldDB" id="A0A7Z0RTT4"/>
<evidence type="ECO:0000313" key="3">
    <source>
        <dbReference type="Proteomes" id="UP000586119"/>
    </source>
</evidence>
<proteinExistence type="predicted"/>
<dbReference type="SMART" id="SM00880">
    <property type="entry name" value="CHAD"/>
    <property type="match status" value="1"/>
</dbReference>
<dbReference type="CDD" id="cd07067">
    <property type="entry name" value="HP_PGM_like"/>
    <property type="match status" value="1"/>
</dbReference>
<dbReference type="Pfam" id="PF00300">
    <property type="entry name" value="His_Phos_1"/>
    <property type="match status" value="1"/>
</dbReference>
<sequence>MKHLFLLRHAKSSWEDPTLADHERPLSSHGETQAAAIAAGLQRRGVFVGTVYASPAVRAQQTLTELSRALPGLALKSRAHNEPALYNFEAKAIMHWLVVENPRAERITLVGHNPALKQLAQQLAPKAAAKLPTLGMLHLALPIDSWEEIENVKTGGELIDSLTPIDASYALFKHKMSSQPKRKKRLKNKKLPKRLQTMLQHHYGLVRALEPGVIAGEDPEFLHQYRVNLRRSRAVAEAVRAVIKVPKLKKALKRIKKRAQATSELRDLDVFLLDVSDTPDLPQLGVPLRQWLRDAARQRQQALCEELASEAYQDDMQRWQTLIASDAFARALNTLKPKQITRVLEERIARHDEQLAELKPDAPDEALHELRKSVKRIRYLAELMPEQYSDFLKRLKPRQKLLGDFQDCTVQLAWLDIFEREQPLPDAAKAELHAWRQTLITRQEHQREQVCQLAPLAL</sequence>
<dbReference type="InterPro" id="IPR007899">
    <property type="entry name" value="CHAD_dom"/>
</dbReference>
<organism evidence="2 3">
    <name type="scientific">Vreelandella salicampi</name>
    <dbReference type="NCBI Taxonomy" id="1449798"/>
    <lineage>
        <taxon>Bacteria</taxon>
        <taxon>Pseudomonadati</taxon>
        <taxon>Pseudomonadota</taxon>
        <taxon>Gammaproteobacteria</taxon>
        <taxon>Oceanospirillales</taxon>
        <taxon>Halomonadaceae</taxon>
        <taxon>Vreelandella</taxon>
    </lineage>
</organism>
<keyword evidence="3" id="KW-1185">Reference proteome</keyword>
<evidence type="ECO:0000313" key="2">
    <source>
        <dbReference type="EMBL" id="NYS59842.1"/>
    </source>
</evidence>
<evidence type="ECO:0000259" key="1">
    <source>
        <dbReference type="PROSITE" id="PS51708"/>
    </source>
</evidence>
<dbReference type="PROSITE" id="PS51708">
    <property type="entry name" value="CHAD"/>
    <property type="match status" value="1"/>
</dbReference>
<dbReference type="Gene3D" id="1.40.20.10">
    <property type="entry name" value="CHAD domain"/>
    <property type="match status" value="1"/>
</dbReference>
<feature type="domain" description="CHAD" evidence="1">
    <location>
        <begin position="188"/>
        <end position="456"/>
    </location>
</feature>
<dbReference type="EMBL" id="JACCDF010000002">
    <property type="protein sequence ID" value="NYS59842.1"/>
    <property type="molecule type" value="Genomic_DNA"/>
</dbReference>
<dbReference type="PANTHER" id="PTHR39339">
    <property type="entry name" value="SLR1444 PROTEIN"/>
    <property type="match status" value="1"/>
</dbReference>
<dbReference type="SUPFAM" id="SSF53254">
    <property type="entry name" value="Phosphoglycerate mutase-like"/>
    <property type="match status" value="1"/>
</dbReference>
<dbReference type="Proteomes" id="UP000586119">
    <property type="component" value="Unassembled WGS sequence"/>
</dbReference>
<dbReference type="InterPro" id="IPR029033">
    <property type="entry name" value="His_PPase_superfam"/>
</dbReference>
<dbReference type="InterPro" id="IPR038186">
    <property type="entry name" value="CHAD_dom_sf"/>
</dbReference>
<name>A0A7Z0RTT4_9GAMM</name>
<comment type="caution">
    <text evidence="2">The sequence shown here is derived from an EMBL/GenBank/DDBJ whole genome shotgun (WGS) entry which is preliminary data.</text>
</comment>
<protein>
    <submittedName>
        <fullName evidence="2">CHAD domain-containing protein</fullName>
    </submittedName>
</protein>
<dbReference type="InterPro" id="IPR013078">
    <property type="entry name" value="His_Pase_superF_clade-1"/>
</dbReference>
<accession>A0A7Z0RTT4</accession>
<dbReference type="RefSeq" id="WP_179929187.1">
    <property type="nucleotide sequence ID" value="NZ_JACCDF010000002.1"/>
</dbReference>
<dbReference type="Gene3D" id="3.40.50.1240">
    <property type="entry name" value="Phosphoglycerate mutase-like"/>
    <property type="match status" value="1"/>
</dbReference>